<dbReference type="EMBL" id="VSRR010006651">
    <property type="protein sequence ID" value="MPC45267.1"/>
    <property type="molecule type" value="Genomic_DNA"/>
</dbReference>
<dbReference type="Proteomes" id="UP000324222">
    <property type="component" value="Unassembled WGS sequence"/>
</dbReference>
<evidence type="ECO:0000313" key="1">
    <source>
        <dbReference type="EMBL" id="MPC45267.1"/>
    </source>
</evidence>
<comment type="caution">
    <text evidence="1">The sequence shown here is derived from an EMBL/GenBank/DDBJ whole genome shotgun (WGS) entry which is preliminary data.</text>
</comment>
<gene>
    <name evidence="1" type="ORF">E2C01_038962</name>
</gene>
<keyword evidence="2" id="KW-1185">Reference proteome</keyword>
<accession>A0A5B7FIA6</accession>
<proteinExistence type="predicted"/>
<evidence type="ECO:0000313" key="2">
    <source>
        <dbReference type="Proteomes" id="UP000324222"/>
    </source>
</evidence>
<reference evidence="1 2" key="1">
    <citation type="submission" date="2019-05" db="EMBL/GenBank/DDBJ databases">
        <title>Another draft genome of Portunus trituberculatus and its Hox gene families provides insights of decapod evolution.</title>
        <authorList>
            <person name="Jeong J.-H."/>
            <person name="Song I."/>
            <person name="Kim S."/>
            <person name="Choi T."/>
            <person name="Kim D."/>
            <person name="Ryu S."/>
            <person name="Kim W."/>
        </authorList>
    </citation>
    <scope>NUCLEOTIDE SEQUENCE [LARGE SCALE GENOMIC DNA]</scope>
    <source>
        <tissue evidence="1">Muscle</tissue>
    </source>
</reference>
<protein>
    <submittedName>
        <fullName evidence="1">Uncharacterized protein</fullName>
    </submittedName>
</protein>
<organism evidence="1 2">
    <name type="scientific">Portunus trituberculatus</name>
    <name type="common">Swimming crab</name>
    <name type="synonym">Neptunus trituberculatus</name>
    <dbReference type="NCBI Taxonomy" id="210409"/>
    <lineage>
        <taxon>Eukaryota</taxon>
        <taxon>Metazoa</taxon>
        <taxon>Ecdysozoa</taxon>
        <taxon>Arthropoda</taxon>
        <taxon>Crustacea</taxon>
        <taxon>Multicrustacea</taxon>
        <taxon>Malacostraca</taxon>
        <taxon>Eumalacostraca</taxon>
        <taxon>Eucarida</taxon>
        <taxon>Decapoda</taxon>
        <taxon>Pleocyemata</taxon>
        <taxon>Brachyura</taxon>
        <taxon>Eubrachyura</taxon>
        <taxon>Portunoidea</taxon>
        <taxon>Portunidae</taxon>
        <taxon>Portuninae</taxon>
        <taxon>Portunus</taxon>
    </lineage>
</organism>
<dbReference type="AlphaFoldDB" id="A0A5B7FIA6"/>
<name>A0A5B7FIA6_PORTR</name>
<sequence>MEIKLATRVADLTASLIVKLAQSPTPATPPAKAIVVAKQDPTLFNKRKLAQEAATALTKARITQTILEKGKDTTHLAFSPDPP</sequence>